<feature type="compositionally biased region" description="Polar residues" evidence="21">
    <location>
        <begin position="1233"/>
        <end position="1264"/>
    </location>
</feature>
<dbReference type="GO" id="GO:0008270">
    <property type="term" value="F:zinc ion binding"/>
    <property type="evidence" value="ECO:0007669"/>
    <property type="project" value="UniProtKB-KW"/>
</dbReference>
<feature type="compositionally biased region" description="Acidic residues" evidence="21">
    <location>
        <begin position="65"/>
        <end position="76"/>
    </location>
</feature>
<feature type="compositionally biased region" description="Polar residues" evidence="21">
    <location>
        <begin position="1191"/>
        <end position="1203"/>
    </location>
</feature>
<protein>
    <recommendedName>
        <fullName evidence="17">Nuclear pore complex protein Nup153</fullName>
    </recommendedName>
    <alternativeName>
        <fullName evidence="19">153 kDa nucleoporin</fullName>
    </alternativeName>
    <alternativeName>
        <fullName evidence="18">Nucleoporin Nup153</fullName>
    </alternativeName>
</protein>
<feature type="domain" description="RanBP2-type" evidence="22">
    <location>
        <begin position="830"/>
        <end position="859"/>
    </location>
</feature>
<reference evidence="23 24" key="1">
    <citation type="journal article" date="2024" name="bioRxiv">
        <title>A reference genome for Trichogramma kaykai: A tiny desert-dwelling parasitoid wasp with competing sex-ratio distorters.</title>
        <authorList>
            <person name="Culotta J."/>
            <person name="Lindsey A.R."/>
        </authorList>
    </citation>
    <scope>NUCLEOTIDE SEQUENCE [LARGE SCALE GENOMIC DNA]</scope>
    <source>
        <strain evidence="23 24">KSX58</strain>
    </source>
</reference>
<dbReference type="InterPro" id="IPR036443">
    <property type="entry name" value="Znf_RanBP2_sf"/>
</dbReference>
<dbReference type="Pfam" id="PF00641">
    <property type="entry name" value="Zn_ribbon_RanBP"/>
    <property type="match status" value="3"/>
</dbReference>
<keyword evidence="7 20" id="KW-0863">Zinc-finger</keyword>
<evidence type="ECO:0000256" key="20">
    <source>
        <dbReference type="PROSITE-ProRule" id="PRU00322"/>
    </source>
</evidence>
<feature type="compositionally biased region" description="Polar residues" evidence="21">
    <location>
        <begin position="1"/>
        <end position="11"/>
    </location>
</feature>
<dbReference type="GO" id="GO:0051028">
    <property type="term" value="P:mRNA transport"/>
    <property type="evidence" value="ECO:0007669"/>
    <property type="project" value="UniProtKB-KW"/>
</dbReference>
<feature type="compositionally biased region" description="Low complexity" evidence="21">
    <location>
        <begin position="187"/>
        <end position="198"/>
    </location>
</feature>
<keyword evidence="9" id="KW-0862">Zinc</keyword>
<evidence type="ECO:0000256" key="10">
    <source>
        <dbReference type="ARBA" id="ARBA00022927"/>
    </source>
</evidence>
<feature type="compositionally biased region" description="Polar residues" evidence="21">
    <location>
        <begin position="175"/>
        <end position="186"/>
    </location>
</feature>
<feature type="compositionally biased region" description="Polar residues" evidence="21">
    <location>
        <begin position="1071"/>
        <end position="1107"/>
    </location>
</feature>
<keyword evidence="8" id="KW-0509">mRNA transport</keyword>
<feature type="compositionally biased region" description="Basic residues" evidence="21">
    <location>
        <begin position="1518"/>
        <end position="1530"/>
    </location>
</feature>
<evidence type="ECO:0000256" key="8">
    <source>
        <dbReference type="ARBA" id="ARBA00022816"/>
    </source>
</evidence>
<feature type="domain" description="RanBP2-type" evidence="22">
    <location>
        <begin position="883"/>
        <end position="912"/>
    </location>
</feature>
<feature type="compositionally biased region" description="Low complexity" evidence="21">
    <location>
        <begin position="12"/>
        <end position="25"/>
    </location>
</feature>
<dbReference type="GO" id="GO:0015031">
    <property type="term" value="P:protein transport"/>
    <property type="evidence" value="ECO:0007669"/>
    <property type="project" value="UniProtKB-KW"/>
</dbReference>
<comment type="subcellular location">
    <subcellularLocation>
        <location evidence="2">Nucleus membrane</location>
    </subcellularLocation>
    <subcellularLocation>
        <location evidence="3">Nucleus</location>
        <location evidence="3">Nuclear pore complex</location>
    </subcellularLocation>
</comment>
<evidence type="ECO:0000256" key="7">
    <source>
        <dbReference type="ARBA" id="ARBA00022771"/>
    </source>
</evidence>
<gene>
    <name evidence="23" type="ORF">TKK_020756</name>
</gene>
<evidence type="ECO:0000313" key="23">
    <source>
        <dbReference type="EMBL" id="KAL3383327.1"/>
    </source>
</evidence>
<keyword evidence="5" id="KW-0479">Metal-binding</keyword>
<accession>A0ABD2VRX8</accession>
<feature type="compositionally biased region" description="Polar residues" evidence="21">
    <location>
        <begin position="1211"/>
        <end position="1223"/>
    </location>
</feature>
<sequence length="1530" mass="163328">MAKDNNSLEGPSSSSSSSSRRSSTSNRNAPYDPNNSFVRKVATKVSDLMPQNSWISKWFNNSHDEEELQATEDNDQYQDKLSQPPPSKRPCIRMDVTHPPGTFSIKRTNRNLAKAEKESKEQQSNHNDTAQDFLEPSTAGQRLHNFVSSTPAFPISKTHKIPDTRSTLNILMSERSNGTANGTDNNSESGESTSGCSSLIPQNKEAPSNISHFSSSFRSKRRYIDEKLSFTNHLQSSRSLFLDSSTRETLSSRQPSFNAGLATSNALERSSSLTSPFYMGNTMFGGANAANLYRRSNSTLSDSLNLQAPKRTSVQVKPSENKSEMDSSVMSHTARKILETLEQFSSPLTDAKKMPVRNIMSPSVSRKRAREEETSTPKIGLRHLTRELNVPTVPDILRLRRKQRLQNTTANARKIMNARSNSGLLPATQEYHLRIDEEVEEEKEMPQRNLLKAKKKSKLDEEETVEAVNLPSVALPITNLPRFDFALPQSIKPSTPSAPAKSLEPVTIAKPSTPQNRLQNKDDSFQFASPIKFNENAKNLETINDFTFSKPITPSKMTSGNVSMNESHELSRTLSVESNDTMNRTSSFPNFMWTAPTSTTIKMKEKDSKFEEKKSSPMPKVASELKKDASVMDYFAQKPVVVEEDTDRWECNECLIKNSGKSTNCTSCKSPRHRQDSSDDIEIIDGSDDDDVQEIPIKKNKSSEISKPTYKSRPSINQINSKLPLMKDTFMAKDKQQPFSNSLLSVTPNKVEMAVSNSPLFNALKSQKPTWECPCCMVCNPESASTCPCCNTAKPGSFLVSPSRTKTTTENVSNNVTNKSSGFGDMFKKPEGTWTCDTCMVPNKANDVTCAACQTPKPGATPASNTTSMPTIKSSFGDQFKKPEGTWTCDTCMVPNKPDVSKCISCETPKPGSSTSKSNLQFKCDMPANVGSFKFGVDKADASPGKASSTLPKTNGFSFGNTSNTPAPATGFSFGIPSTKKDETPATVQFGIKPANDKEAEKSSTTGGFSFGAQKSDALKPAESGFVFGAASSTEKKEEKTDSTTMVKPASTGFSFGTSTPAAVPAISLSNDTSASKEAPPSTQSTTLPTANFMFNPSKSTTLTVTPKENETTKSTEAKEEPAKPVLNFGGPSTTDSPKPAMPQFSFGSNAKNENNTSTASFNFSAQPKPSETGFGGIKPFSFGQSAEKATPQNETKTPTLTFGNAGATAATPNFSAPTSKESLPSLFGNATPAASSTENKQPMFGSTENKTIPSFGSTPSQPESKLPAFGSANDKPASGGFAATFNAQPSTTPSLFGNANPLNTTVSAAPSFGATNTSTTTGMFGGPAKPADTSAPTPGLFTFGQSSAQTPSASFNFSAGSNAKPSAPSTESKNLFTFGASSNVPVGNGFGSTTTPANNFGTPAATPSFSFNAPAKTDGFGQAPAQNSLFSGAAATNSFSSPAPASTGFNFGGASAPAANSGFNFGGSSAPSSGGFNFNAPGSTGGPIAFDPNAQPTFNFTAGSGGAPPAFNAQPARKIKKAVRRISRQ</sequence>
<evidence type="ECO:0000259" key="22">
    <source>
        <dbReference type="PROSITE" id="PS50199"/>
    </source>
</evidence>
<evidence type="ECO:0000256" key="21">
    <source>
        <dbReference type="SAM" id="MobiDB-lite"/>
    </source>
</evidence>
<dbReference type="SUPFAM" id="SSF90209">
    <property type="entry name" value="Ran binding protein zinc finger-like"/>
    <property type="match status" value="2"/>
</dbReference>
<evidence type="ECO:0000256" key="6">
    <source>
        <dbReference type="ARBA" id="ARBA00022737"/>
    </source>
</evidence>
<feature type="compositionally biased region" description="Polar residues" evidence="21">
    <location>
        <begin position="1146"/>
        <end position="1170"/>
    </location>
</feature>
<evidence type="ECO:0000256" key="15">
    <source>
        <dbReference type="ARBA" id="ARBA00023242"/>
    </source>
</evidence>
<evidence type="ECO:0000256" key="14">
    <source>
        <dbReference type="ARBA" id="ARBA00023136"/>
    </source>
</evidence>
<dbReference type="InterPro" id="IPR026054">
    <property type="entry name" value="Nucleoporin"/>
</dbReference>
<feature type="region of interest" description="Disordered" evidence="21">
    <location>
        <begin position="175"/>
        <end position="212"/>
    </location>
</feature>
<dbReference type="PROSITE" id="PS01358">
    <property type="entry name" value="ZF_RANBP2_1"/>
    <property type="match status" value="4"/>
</dbReference>
<comment type="similarity">
    <text evidence="16">Belongs to the NUP153 family.</text>
</comment>
<comment type="caution">
    <text evidence="23">The sequence shown here is derived from an EMBL/GenBank/DDBJ whole genome shotgun (WGS) entry which is preliminary data.</text>
</comment>
<keyword evidence="14" id="KW-0472">Membrane</keyword>
<evidence type="ECO:0000256" key="5">
    <source>
        <dbReference type="ARBA" id="ARBA00022723"/>
    </source>
</evidence>
<feature type="domain" description="RanBP2-type" evidence="22">
    <location>
        <begin position="645"/>
        <end position="674"/>
    </location>
</feature>
<evidence type="ECO:0000256" key="4">
    <source>
        <dbReference type="ARBA" id="ARBA00022448"/>
    </source>
</evidence>
<keyword evidence="10" id="KW-0653">Protein transport</keyword>
<keyword evidence="15" id="KW-0539">Nucleus</keyword>
<evidence type="ECO:0000256" key="17">
    <source>
        <dbReference type="ARBA" id="ARBA00068609"/>
    </source>
</evidence>
<evidence type="ECO:0000256" key="9">
    <source>
        <dbReference type="ARBA" id="ARBA00022833"/>
    </source>
</evidence>
<dbReference type="GO" id="GO:0005643">
    <property type="term" value="C:nuclear pore"/>
    <property type="evidence" value="ECO:0007669"/>
    <property type="project" value="UniProtKB-SubCell"/>
</dbReference>
<feature type="region of interest" description="Disordered" evidence="21">
    <location>
        <begin position="494"/>
        <end position="520"/>
    </location>
</feature>
<dbReference type="SMART" id="SM00547">
    <property type="entry name" value="ZnF_RBZ"/>
    <property type="match status" value="4"/>
</dbReference>
<keyword evidence="13" id="KW-0906">Nuclear pore complex</keyword>
<dbReference type="PANTHER" id="PTHR23193:SF23">
    <property type="entry name" value="NUCLEAR PORE COMPLEX PROTEIN NUP153"/>
    <property type="match status" value="1"/>
</dbReference>
<dbReference type="Gene3D" id="4.10.1060.10">
    <property type="entry name" value="Zinc finger, RanBP2-type"/>
    <property type="match status" value="4"/>
</dbReference>
<feature type="compositionally biased region" description="Basic and acidic residues" evidence="21">
    <location>
        <begin position="1108"/>
        <end position="1123"/>
    </location>
</feature>
<feature type="compositionally biased region" description="Basic and acidic residues" evidence="21">
    <location>
        <begin position="113"/>
        <end position="123"/>
    </location>
</feature>
<keyword evidence="11" id="KW-0811">Translocation</keyword>
<feature type="region of interest" description="Disordered" evidence="21">
    <location>
        <begin position="1477"/>
        <end position="1530"/>
    </location>
</feature>
<comment type="cofactor">
    <cofactor evidence="1">
        <name>Zn(2+)</name>
        <dbReference type="ChEBI" id="CHEBI:29105"/>
    </cofactor>
</comment>
<organism evidence="23 24">
    <name type="scientific">Trichogramma kaykai</name>
    <dbReference type="NCBI Taxonomy" id="54128"/>
    <lineage>
        <taxon>Eukaryota</taxon>
        <taxon>Metazoa</taxon>
        <taxon>Ecdysozoa</taxon>
        <taxon>Arthropoda</taxon>
        <taxon>Hexapoda</taxon>
        <taxon>Insecta</taxon>
        <taxon>Pterygota</taxon>
        <taxon>Neoptera</taxon>
        <taxon>Endopterygota</taxon>
        <taxon>Hymenoptera</taxon>
        <taxon>Apocrita</taxon>
        <taxon>Proctotrupomorpha</taxon>
        <taxon>Chalcidoidea</taxon>
        <taxon>Trichogrammatidae</taxon>
        <taxon>Trichogramma</taxon>
    </lineage>
</organism>
<keyword evidence="4" id="KW-0813">Transport</keyword>
<evidence type="ECO:0000256" key="1">
    <source>
        <dbReference type="ARBA" id="ARBA00001947"/>
    </source>
</evidence>
<feature type="region of interest" description="Disordered" evidence="21">
    <location>
        <begin position="65"/>
        <end position="132"/>
    </location>
</feature>
<dbReference type="GO" id="GO:0031965">
    <property type="term" value="C:nuclear membrane"/>
    <property type="evidence" value="ECO:0007669"/>
    <property type="project" value="UniProtKB-SubCell"/>
</dbReference>
<dbReference type="EMBL" id="JBJJXI010000202">
    <property type="protein sequence ID" value="KAL3383327.1"/>
    <property type="molecule type" value="Genomic_DNA"/>
</dbReference>
<dbReference type="FunFam" id="4.10.1060.10:FF:000001">
    <property type="entry name" value="Nuclear pore complex protein Nup153"/>
    <property type="match status" value="2"/>
</dbReference>
<evidence type="ECO:0000256" key="2">
    <source>
        <dbReference type="ARBA" id="ARBA00004126"/>
    </source>
</evidence>
<evidence type="ECO:0000256" key="11">
    <source>
        <dbReference type="ARBA" id="ARBA00023010"/>
    </source>
</evidence>
<feature type="domain" description="RanBP2-type" evidence="22">
    <location>
        <begin position="765"/>
        <end position="796"/>
    </location>
</feature>
<evidence type="ECO:0000256" key="13">
    <source>
        <dbReference type="ARBA" id="ARBA00023132"/>
    </source>
</evidence>
<dbReference type="PANTHER" id="PTHR23193">
    <property type="entry name" value="NUCLEAR PORE COMPLEX PROTEIN NUP"/>
    <property type="match status" value="1"/>
</dbReference>
<evidence type="ECO:0000256" key="18">
    <source>
        <dbReference type="ARBA" id="ARBA00078197"/>
    </source>
</evidence>
<evidence type="ECO:0000256" key="12">
    <source>
        <dbReference type="ARBA" id="ARBA00023125"/>
    </source>
</evidence>
<dbReference type="Proteomes" id="UP001627154">
    <property type="component" value="Unassembled WGS sequence"/>
</dbReference>
<dbReference type="GO" id="GO:0003677">
    <property type="term" value="F:DNA binding"/>
    <property type="evidence" value="ECO:0007669"/>
    <property type="project" value="UniProtKB-KW"/>
</dbReference>
<feature type="region of interest" description="Disordered" evidence="21">
    <location>
        <begin position="943"/>
        <end position="962"/>
    </location>
</feature>
<feature type="region of interest" description="Disordered" evidence="21">
    <location>
        <begin position="1"/>
        <end position="37"/>
    </location>
</feature>
<keyword evidence="24" id="KW-1185">Reference proteome</keyword>
<evidence type="ECO:0000313" key="24">
    <source>
        <dbReference type="Proteomes" id="UP001627154"/>
    </source>
</evidence>
<evidence type="ECO:0000256" key="3">
    <source>
        <dbReference type="ARBA" id="ARBA00004567"/>
    </source>
</evidence>
<keyword evidence="12" id="KW-0238">DNA-binding</keyword>
<feature type="region of interest" description="Disordered" evidence="21">
    <location>
        <begin position="662"/>
        <end position="687"/>
    </location>
</feature>
<keyword evidence="6" id="KW-0677">Repeat</keyword>
<evidence type="ECO:0000256" key="19">
    <source>
        <dbReference type="ARBA" id="ARBA00079437"/>
    </source>
</evidence>
<name>A0ABD2VRX8_9HYME</name>
<feature type="region of interest" description="Disordered" evidence="21">
    <location>
        <begin position="1071"/>
        <end position="1283"/>
    </location>
</feature>
<dbReference type="PROSITE" id="PS50199">
    <property type="entry name" value="ZF_RANBP2_2"/>
    <property type="match status" value="4"/>
</dbReference>
<evidence type="ECO:0000256" key="16">
    <source>
        <dbReference type="ARBA" id="ARBA00060842"/>
    </source>
</evidence>
<feature type="region of interest" description="Disordered" evidence="21">
    <location>
        <begin position="310"/>
        <end position="329"/>
    </location>
</feature>
<dbReference type="InterPro" id="IPR001876">
    <property type="entry name" value="Znf_RanBP2"/>
</dbReference>
<proteinExistence type="inferred from homology"/>
<feature type="compositionally biased region" description="Acidic residues" evidence="21">
    <location>
        <begin position="678"/>
        <end position="687"/>
    </location>
</feature>
<feature type="compositionally biased region" description="Polar residues" evidence="21">
    <location>
        <begin position="946"/>
        <end position="962"/>
    </location>
</feature>